<dbReference type="FunFam" id="3.30.565.10:FF:000010">
    <property type="entry name" value="Sensor histidine kinase RcsC"/>
    <property type="match status" value="1"/>
</dbReference>
<evidence type="ECO:0000259" key="13">
    <source>
        <dbReference type="PROSITE" id="PS50112"/>
    </source>
</evidence>
<evidence type="ECO:0000259" key="14">
    <source>
        <dbReference type="PROSITE" id="PS50113"/>
    </source>
</evidence>
<evidence type="ECO:0000256" key="6">
    <source>
        <dbReference type="ARBA" id="ARBA00022777"/>
    </source>
</evidence>
<dbReference type="AlphaFoldDB" id="A0A2R4CDC1"/>
<evidence type="ECO:0000256" key="11">
    <source>
        <dbReference type="SAM" id="MobiDB-lite"/>
    </source>
</evidence>
<dbReference type="InterPro" id="IPR035965">
    <property type="entry name" value="PAS-like_dom_sf"/>
</dbReference>
<dbReference type="SUPFAM" id="SSF47384">
    <property type="entry name" value="Homodimeric domain of signal transducing histidine kinase"/>
    <property type="match status" value="1"/>
</dbReference>
<keyword evidence="8" id="KW-0843">Virulence</keyword>
<dbReference type="GO" id="GO:0000155">
    <property type="term" value="F:phosphorelay sensor kinase activity"/>
    <property type="evidence" value="ECO:0007669"/>
    <property type="project" value="InterPro"/>
</dbReference>
<dbReference type="PRINTS" id="PR00344">
    <property type="entry name" value="BCTRLSENSOR"/>
</dbReference>
<accession>A0A2R4CDC1</accession>
<keyword evidence="16" id="KW-1185">Reference proteome</keyword>
<dbReference type="InterPro" id="IPR000700">
    <property type="entry name" value="PAS-assoc_C"/>
</dbReference>
<dbReference type="KEGG" id="masz:C9I28_18845"/>
<dbReference type="InterPro" id="IPR001610">
    <property type="entry name" value="PAC"/>
</dbReference>
<organism evidence="15 16">
    <name type="scientific">Pseudoduganella armeniaca</name>
    <dbReference type="NCBI Taxonomy" id="2072590"/>
    <lineage>
        <taxon>Bacteria</taxon>
        <taxon>Pseudomonadati</taxon>
        <taxon>Pseudomonadota</taxon>
        <taxon>Betaproteobacteria</taxon>
        <taxon>Burkholderiales</taxon>
        <taxon>Oxalobacteraceae</taxon>
        <taxon>Telluria group</taxon>
        <taxon>Pseudoduganella</taxon>
    </lineage>
</organism>
<evidence type="ECO:0000313" key="15">
    <source>
        <dbReference type="EMBL" id="AVR97470.1"/>
    </source>
</evidence>
<dbReference type="Pfam" id="PF00989">
    <property type="entry name" value="PAS"/>
    <property type="match status" value="1"/>
</dbReference>
<dbReference type="Gene3D" id="3.30.450.20">
    <property type="entry name" value="PAS domain"/>
    <property type="match status" value="2"/>
</dbReference>
<evidence type="ECO:0000256" key="3">
    <source>
        <dbReference type="ARBA" id="ARBA00022553"/>
    </source>
</evidence>
<gene>
    <name evidence="15" type="ORF">C9I28_18845</name>
</gene>
<dbReference type="Gene3D" id="3.30.565.10">
    <property type="entry name" value="Histidine kinase-like ATPase, C-terminal domain"/>
    <property type="match status" value="1"/>
</dbReference>
<dbReference type="CDD" id="cd16922">
    <property type="entry name" value="HATPase_EvgS-ArcB-TorS-like"/>
    <property type="match status" value="1"/>
</dbReference>
<dbReference type="Proteomes" id="UP000240505">
    <property type="component" value="Chromosome"/>
</dbReference>
<dbReference type="PROSITE" id="PS50112">
    <property type="entry name" value="PAS"/>
    <property type="match status" value="2"/>
</dbReference>
<dbReference type="CDD" id="cd00130">
    <property type="entry name" value="PAS"/>
    <property type="match status" value="2"/>
</dbReference>
<comment type="function">
    <text evidence="9">Member of the two-component regulatory system BvgS/BvgA. Phosphorylates BvgA via a four-step phosphorelay in response to environmental signals.</text>
</comment>
<keyword evidence="4" id="KW-0808">Transferase</keyword>
<dbReference type="SMART" id="SM00091">
    <property type="entry name" value="PAS"/>
    <property type="match status" value="2"/>
</dbReference>
<dbReference type="OrthoDB" id="9770795at2"/>
<keyword evidence="5" id="KW-0732">Signal</keyword>
<keyword evidence="6 15" id="KW-0418">Kinase</keyword>
<feature type="domain" description="PAS" evidence="13">
    <location>
        <begin position="128"/>
        <end position="181"/>
    </location>
</feature>
<evidence type="ECO:0000313" key="16">
    <source>
        <dbReference type="Proteomes" id="UP000240505"/>
    </source>
</evidence>
<dbReference type="InterPro" id="IPR036097">
    <property type="entry name" value="HisK_dim/P_sf"/>
</dbReference>
<dbReference type="RefSeq" id="WP_107142815.1">
    <property type="nucleotide sequence ID" value="NZ_CP028324.1"/>
</dbReference>
<evidence type="ECO:0000256" key="5">
    <source>
        <dbReference type="ARBA" id="ARBA00022729"/>
    </source>
</evidence>
<feature type="region of interest" description="Disordered" evidence="11">
    <location>
        <begin position="487"/>
        <end position="520"/>
    </location>
</feature>
<dbReference type="InterPro" id="IPR005467">
    <property type="entry name" value="His_kinase_dom"/>
</dbReference>
<protein>
    <recommendedName>
        <fullName evidence="10">Virulence sensor protein BvgS</fullName>
        <ecNumber evidence="2">2.7.13.3</ecNumber>
    </recommendedName>
</protein>
<keyword evidence="7" id="KW-0902">Two-component regulatory system</keyword>
<dbReference type="Pfam" id="PF13426">
    <property type="entry name" value="PAS_9"/>
    <property type="match status" value="1"/>
</dbReference>
<keyword evidence="3" id="KW-0597">Phosphoprotein</keyword>
<dbReference type="EMBL" id="CP028324">
    <property type="protein sequence ID" value="AVR97470.1"/>
    <property type="molecule type" value="Genomic_DNA"/>
</dbReference>
<comment type="catalytic activity">
    <reaction evidence="1">
        <text>ATP + protein L-histidine = ADP + protein N-phospho-L-histidine.</text>
        <dbReference type="EC" id="2.7.13.3"/>
    </reaction>
</comment>
<proteinExistence type="predicted"/>
<evidence type="ECO:0000256" key="10">
    <source>
        <dbReference type="ARBA" id="ARBA00070152"/>
    </source>
</evidence>
<dbReference type="SMART" id="SM00388">
    <property type="entry name" value="HisKA"/>
    <property type="match status" value="1"/>
</dbReference>
<evidence type="ECO:0000256" key="8">
    <source>
        <dbReference type="ARBA" id="ARBA00023026"/>
    </source>
</evidence>
<dbReference type="InterPro" id="IPR013767">
    <property type="entry name" value="PAS_fold"/>
</dbReference>
<dbReference type="SUPFAM" id="SSF55785">
    <property type="entry name" value="PYP-like sensor domain (PAS domain)"/>
    <property type="match status" value="2"/>
</dbReference>
<dbReference type="Gene3D" id="1.10.287.130">
    <property type="match status" value="1"/>
</dbReference>
<evidence type="ECO:0000259" key="12">
    <source>
        <dbReference type="PROSITE" id="PS50109"/>
    </source>
</evidence>
<evidence type="ECO:0000256" key="1">
    <source>
        <dbReference type="ARBA" id="ARBA00000085"/>
    </source>
</evidence>
<dbReference type="FunFam" id="1.10.287.130:FF:000145">
    <property type="entry name" value="Sensory transduction histidine kinase"/>
    <property type="match status" value="1"/>
</dbReference>
<dbReference type="Pfam" id="PF00512">
    <property type="entry name" value="HisKA"/>
    <property type="match status" value="1"/>
</dbReference>
<feature type="domain" description="PAC" evidence="14">
    <location>
        <begin position="205"/>
        <end position="255"/>
    </location>
</feature>
<dbReference type="NCBIfam" id="TIGR00229">
    <property type="entry name" value="sensory_box"/>
    <property type="match status" value="2"/>
</dbReference>
<dbReference type="EC" id="2.7.13.3" evidence="2"/>
<feature type="domain" description="PAS" evidence="13">
    <location>
        <begin position="10"/>
        <end position="74"/>
    </location>
</feature>
<dbReference type="PANTHER" id="PTHR43047">
    <property type="entry name" value="TWO-COMPONENT HISTIDINE PROTEIN KINASE"/>
    <property type="match status" value="1"/>
</dbReference>
<dbReference type="CDD" id="cd00082">
    <property type="entry name" value="HisKA"/>
    <property type="match status" value="1"/>
</dbReference>
<dbReference type="InterPro" id="IPR036890">
    <property type="entry name" value="HATPase_C_sf"/>
</dbReference>
<dbReference type="SMART" id="SM00387">
    <property type="entry name" value="HATPase_c"/>
    <property type="match status" value="1"/>
</dbReference>
<sequence>MSPTDFDQLILDETPDALIVTTPDGVVLHWTRGAEAVFGYTAAEAVGATLARLIVPPGMQEGERAILRATLEQGAANYESMRRAKNGALLYIDSSSKALRDVDGVVRHILWSKKDVTGLKVARDGAMAAGRFGALVELLPDAIVMANAAGRIVLANRQAEELFGYPHGALRAQPLELLMPERYRGPHVAQRVAYALEPKVRPMGFGRELYGLRADGAEFPVEISLSPVPVEDEVLVMSAIRDIGERKRIELALQEKNAELAAASQAKDQFLSSMSHELRTPLNAIIGFTGTLLMQLPGPVNDEQAHQLRTIQSSARHLLSLINDILDITKIASGKVDLNHEPFDCRALLDSVAAMFAPLARQKGLALEVRLPARPMPVHTDRRAVQQIVINLLNNAIKFTERGGVRLEARFEDEPAEAIVIDVIDTGIGIAPDQLALLFQPFTQLDQGTTRQFEGTGLGLHLSERLAALIGGGIAVRSAVGRAASSPCACRRGRRPGSGPLAGGPAPCMLRRPFTQQGSR</sequence>
<evidence type="ECO:0000256" key="4">
    <source>
        <dbReference type="ARBA" id="ARBA00022679"/>
    </source>
</evidence>
<evidence type="ECO:0000256" key="2">
    <source>
        <dbReference type="ARBA" id="ARBA00012438"/>
    </source>
</evidence>
<dbReference type="PROSITE" id="PS50109">
    <property type="entry name" value="HIS_KIN"/>
    <property type="match status" value="1"/>
</dbReference>
<dbReference type="SMART" id="SM00086">
    <property type="entry name" value="PAC"/>
    <property type="match status" value="2"/>
</dbReference>
<dbReference type="SUPFAM" id="SSF55874">
    <property type="entry name" value="ATPase domain of HSP90 chaperone/DNA topoisomerase II/histidine kinase"/>
    <property type="match status" value="1"/>
</dbReference>
<name>A0A2R4CDC1_9BURK</name>
<evidence type="ECO:0000256" key="7">
    <source>
        <dbReference type="ARBA" id="ARBA00023012"/>
    </source>
</evidence>
<dbReference type="InterPro" id="IPR004358">
    <property type="entry name" value="Sig_transdc_His_kin-like_C"/>
</dbReference>
<feature type="domain" description="Histidine kinase" evidence="12">
    <location>
        <begin position="273"/>
        <end position="484"/>
    </location>
</feature>
<dbReference type="InterPro" id="IPR003661">
    <property type="entry name" value="HisK_dim/P_dom"/>
</dbReference>
<dbReference type="Pfam" id="PF02518">
    <property type="entry name" value="HATPase_c"/>
    <property type="match status" value="1"/>
</dbReference>
<dbReference type="InterPro" id="IPR003594">
    <property type="entry name" value="HATPase_dom"/>
</dbReference>
<dbReference type="InterPro" id="IPR000014">
    <property type="entry name" value="PAS"/>
</dbReference>
<evidence type="ECO:0000256" key="9">
    <source>
        <dbReference type="ARBA" id="ARBA00058004"/>
    </source>
</evidence>
<dbReference type="PROSITE" id="PS50113">
    <property type="entry name" value="PAC"/>
    <property type="match status" value="1"/>
</dbReference>
<reference evidence="15 16" key="1">
    <citation type="submission" date="2018-03" db="EMBL/GenBank/DDBJ databases">
        <title>Massilia armeniaca sp. nov., isolated from desert soil.</title>
        <authorList>
            <person name="Huang H."/>
            <person name="Ren M."/>
        </authorList>
    </citation>
    <scope>NUCLEOTIDE SEQUENCE [LARGE SCALE GENOMIC DNA]</scope>
    <source>
        <strain evidence="15 16">ZMN-3</strain>
    </source>
</reference>
<feature type="compositionally biased region" description="Low complexity" evidence="11">
    <location>
        <begin position="497"/>
        <end position="508"/>
    </location>
</feature>
<dbReference type="GO" id="GO:0006355">
    <property type="term" value="P:regulation of DNA-templated transcription"/>
    <property type="evidence" value="ECO:0007669"/>
    <property type="project" value="InterPro"/>
</dbReference>